<feature type="region of interest" description="Disordered" evidence="1">
    <location>
        <begin position="1"/>
        <end position="176"/>
    </location>
</feature>
<keyword evidence="3" id="KW-1185">Reference proteome</keyword>
<dbReference type="Proteomes" id="UP000095285">
    <property type="component" value="Unassembled WGS sequence"/>
</dbReference>
<dbReference type="EMBL" id="JH712068">
    <property type="protein sequence ID" value="EFO25698.1"/>
    <property type="molecule type" value="Genomic_DNA"/>
</dbReference>
<reference evidence="4" key="2">
    <citation type="submission" date="2016-11" db="UniProtKB">
        <authorList>
            <consortium name="WormBaseParasite"/>
        </authorList>
    </citation>
    <scope>IDENTIFICATION</scope>
</reference>
<protein>
    <submittedName>
        <fullName evidence="4">Claspin</fullName>
    </submittedName>
</protein>
<dbReference type="Pfam" id="PF05032">
    <property type="entry name" value="Spo12"/>
    <property type="match status" value="1"/>
</dbReference>
<proteinExistence type="predicted"/>
<name>A0A1I7W152_LOALO</name>
<evidence type="ECO:0000313" key="3">
    <source>
        <dbReference type="Proteomes" id="UP000095285"/>
    </source>
</evidence>
<dbReference type="CTD" id="9940171"/>
<feature type="region of interest" description="Disordered" evidence="1">
    <location>
        <begin position="221"/>
        <end position="274"/>
    </location>
</feature>
<feature type="compositionally biased region" description="Basic and acidic residues" evidence="1">
    <location>
        <begin position="112"/>
        <end position="121"/>
    </location>
</feature>
<feature type="compositionally biased region" description="Basic and acidic residues" evidence="1">
    <location>
        <begin position="75"/>
        <end position="88"/>
    </location>
</feature>
<gene>
    <name evidence="2 4" type="ORF">LOAG_02786</name>
</gene>
<dbReference type="WBParaSite" id="EN70_8448">
    <property type="protein sequence ID" value="EN70_8448"/>
    <property type="gene ID" value="EN70_8448"/>
</dbReference>
<dbReference type="GeneID" id="9940171"/>
<accession>A0A1I7W152</accession>
<evidence type="ECO:0000313" key="2">
    <source>
        <dbReference type="EMBL" id="EFO25698.1"/>
    </source>
</evidence>
<feature type="compositionally biased region" description="Polar residues" evidence="1">
    <location>
        <begin position="123"/>
        <end position="132"/>
    </location>
</feature>
<organism evidence="3 4">
    <name type="scientific">Loa loa</name>
    <name type="common">Eye worm</name>
    <name type="synonym">Filaria loa</name>
    <dbReference type="NCBI Taxonomy" id="7209"/>
    <lineage>
        <taxon>Eukaryota</taxon>
        <taxon>Metazoa</taxon>
        <taxon>Ecdysozoa</taxon>
        <taxon>Nematoda</taxon>
        <taxon>Chromadorea</taxon>
        <taxon>Rhabditida</taxon>
        <taxon>Spirurina</taxon>
        <taxon>Spiruromorpha</taxon>
        <taxon>Filarioidea</taxon>
        <taxon>Onchocercidae</taxon>
        <taxon>Loa</taxon>
    </lineage>
</organism>
<reference evidence="2 3" key="1">
    <citation type="submission" date="2012-04" db="EMBL/GenBank/DDBJ databases">
        <title>The Genome Sequence of Loa loa.</title>
        <authorList>
            <consortium name="The Broad Institute Genome Sequencing Platform"/>
            <consortium name="Broad Institute Genome Sequencing Center for Infectious Disease"/>
            <person name="Nutman T.B."/>
            <person name="Fink D.L."/>
            <person name="Russ C."/>
            <person name="Young S."/>
            <person name="Zeng Q."/>
            <person name="Gargeya S."/>
            <person name="Alvarado L."/>
            <person name="Berlin A."/>
            <person name="Chapman S.B."/>
            <person name="Chen Z."/>
            <person name="Freedman E."/>
            <person name="Gellesch M."/>
            <person name="Goldberg J."/>
            <person name="Griggs A."/>
            <person name="Gujja S."/>
            <person name="Heilman E.R."/>
            <person name="Heiman D."/>
            <person name="Howarth C."/>
            <person name="Mehta T."/>
            <person name="Neiman D."/>
            <person name="Pearson M."/>
            <person name="Roberts A."/>
            <person name="Saif S."/>
            <person name="Shea T."/>
            <person name="Shenoy N."/>
            <person name="Sisk P."/>
            <person name="Stolte C."/>
            <person name="Sykes S."/>
            <person name="White J."/>
            <person name="Yandava C."/>
            <person name="Haas B."/>
            <person name="Henn M.R."/>
            <person name="Nusbaum C."/>
            <person name="Birren B."/>
        </authorList>
    </citation>
    <scope>NUCLEOTIDE SEQUENCE [LARGE SCALE GENOMIC DNA]</scope>
</reference>
<dbReference type="InterPro" id="IPR007727">
    <property type="entry name" value="Spo12"/>
</dbReference>
<dbReference type="KEGG" id="loa:LOAG_02786"/>
<dbReference type="RefSeq" id="XP_003138371.1">
    <property type="nucleotide sequence ID" value="XM_003138323.2"/>
</dbReference>
<dbReference type="OMA" id="GAEMECT"/>
<dbReference type="OrthoDB" id="5578329at2759"/>
<dbReference type="AlphaFoldDB" id="A0A1I7W152"/>
<sequence>MSTPANAENEAADRENIVASENDTSPPPAKVTKIDRRGSVTCHPRKHLETVCSQGSEGSDEDLSAGDAVKPLSTDSDRSDSPAAESDRITPVPKFEYNDSDSSDEGTQLASDRGDLLKDVENITESSDSSGHSPEHTKHEESCGLHCDRSSPPACGELPESSKGPTTPCSPQADRVTSLRKRMAVYSPSDNILSPCTMKLNRLKNFFRMRQKTRALSLLSAEELSEENDGADDDEVEGIATGEADIPADDEVDKSGDEDIALTESQEGSDHDDI</sequence>
<accession>A0A1S0U6P4</accession>
<evidence type="ECO:0000313" key="4">
    <source>
        <dbReference type="WBParaSite" id="EN70_8448"/>
    </source>
</evidence>
<feature type="compositionally biased region" description="Acidic residues" evidence="1">
    <location>
        <begin position="246"/>
        <end position="261"/>
    </location>
</feature>
<evidence type="ECO:0000256" key="1">
    <source>
        <dbReference type="SAM" id="MobiDB-lite"/>
    </source>
</evidence>
<feature type="compositionally biased region" description="Acidic residues" evidence="1">
    <location>
        <begin position="223"/>
        <end position="237"/>
    </location>
</feature>
<feature type="compositionally biased region" description="Basic and acidic residues" evidence="1">
    <location>
        <begin position="133"/>
        <end position="149"/>
    </location>
</feature>